<protein>
    <recommendedName>
        <fullName evidence="1">Protein kinase domain-containing protein</fullName>
    </recommendedName>
</protein>
<comment type="caution">
    <text evidence="2">The sequence shown here is derived from an EMBL/GenBank/DDBJ whole genome shotgun (WGS) entry which is preliminary data.</text>
</comment>
<reference evidence="2" key="1">
    <citation type="submission" date="2022-08" db="EMBL/GenBank/DDBJ databases">
        <title>Draft genome sequence of Lysinibacillus sp. strain KH24.</title>
        <authorList>
            <person name="Kanbe H."/>
            <person name="Itoh H."/>
        </authorList>
    </citation>
    <scope>NUCLEOTIDE SEQUENCE</scope>
    <source>
        <strain evidence="2">KH24</strain>
    </source>
</reference>
<gene>
    <name evidence="2" type="ORF">LYSBPC_18860</name>
</gene>
<dbReference type="InterPro" id="IPR000719">
    <property type="entry name" value="Prot_kinase_dom"/>
</dbReference>
<dbReference type="Gene3D" id="1.10.510.10">
    <property type="entry name" value="Transferase(Phosphotransferase) domain 1"/>
    <property type="match status" value="1"/>
</dbReference>
<feature type="domain" description="Protein kinase" evidence="1">
    <location>
        <begin position="1"/>
        <end position="121"/>
    </location>
</feature>
<dbReference type="PANTHER" id="PTHR44167:SF24">
    <property type="entry name" value="SERINE_THREONINE-PROTEIN KINASE CHK2"/>
    <property type="match status" value="1"/>
</dbReference>
<dbReference type="SUPFAM" id="SSF56112">
    <property type="entry name" value="Protein kinase-like (PK-like)"/>
    <property type="match status" value="1"/>
</dbReference>
<name>A0ABQ5NL56_9BACI</name>
<evidence type="ECO:0000313" key="2">
    <source>
        <dbReference type="EMBL" id="GLC88759.1"/>
    </source>
</evidence>
<sequence length="121" mass="14276">MQKMHSPYIVEVYRYNNDKNEYIMECMDYTLYEYILKNNDPLSTLQRKNICFQVLKAVKYIHSKGYLHRDISPYNALLIRYEDVIVAKISDFGLVKIPELELTSLNSDIKGSFNDSSLHNE</sequence>
<dbReference type="InterPro" id="IPR011009">
    <property type="entry name" value="Kinase-like_dom_sf"/>
</dbReference>
<organism evidence="2 3">
    <name type="scientific">Lysinibacillus piscis</name>
    <dbReference type="NCBI Taxonomy" id="2518931"/>
    <lineage>
        <taxon>Bacteria</taxon>
        <taxon>Bacillati</taxon>
        <taxon>Bacillota</taxon>
        <taxon>Bacilli</taxon>
        <taxon>Bacillales</taxon>
        <taxon>Bacillaceae</taxon>
        <taxon>Lysinibacillus</taxon>
    </lineage>
</organism>
<dbReference type="PROSITE" id="PS50011">
    <property type="entry name" value="PROTEIN_KINASE_DOM"/>
    <property type="match status" value="1"/>
</dbReference>
<accession>A0ABQ5NL56</accession>
<dbReference type="Proteomes" id="UP001065593">
    <property type="component" value="Unassembled WGS sequence"/>
</dbReference>
<evidence type="ECO:0000313" key="3">
    <source>
        <dbReference type="Proteomes" id="UP001065593"/>
    </source>
</evidence>
<proteinExistence type="predicted"/>
<keyword evidence="3" id="KW-1185">Reference proteome</keyword>
<dbReference type="Pfam" id="PF00069">
    <property type="entry name" value="Pkinase"/>
    <property type="match status" value="1"/>
</dbReference>
<dbReference type="EMBL" id="BRZA01000002">
    <property type="protein sequence ID" value="GLC88759.1"/>
    <property type="molecule type" value="Genomic_DNA"/>
</dbReference>
<dbReference type="PANTHER" id="PTHR44167">
    <property type="entry name" value="OVARIAN-SPECIFIC SERINE/THREONINE-PROTEIN KINASE LOK-RELATED"/>
    <property type="match status" value="1"/>
</dbReference>
<evidence type="ECO:0000259" key="1">
    <source>
        <dbReference type="PROSITE" id="PS50011"/>
    </source>
</evidence>